<dbReference type="CDD" id="cd14752">
    <property type="entry name" value="GH31_N"/>
    <property type="match status" value="1"/>
</dbReference>
<dbReference type="SUPFAM" id="SSF74650">
    <property type="entry name" value="Galactose mutarotase-like"/>
    <property type="match status" value="1"/>
</dbReference>
<dbReference type="InterPro" id="IPR025887">
    <property type="entry name" value="Glyco_hydro_31_N_dom"/>
</dbReference>
<dbReference type="InterPro" id="IPR033403">
    <property type="entry name" value="DUF5110"/>
</dbReference>
<proteinExistence type="inferred from homology"/>
<reference evidence="7 8" key="1">
    <citation type="submission" date="2013-02" db="EMBL/GenBank/DDBJ databases">
        <title>Genome sequence of Clostridium saccharoperbutylacetonicum N1-4(HMT).</title>
        <authorList>
            <person name="Poehlein A."/>
            <person name="Daniel R."/>
        </authorList>
    </citation>
    <scope>NUCLEOTIDE SEQUENCE [LARGE SCALE GENOMIC DNA]</scope>
    <source>
        <strain evidence="8">N1-4(HMT)</strain>
    </source>
</reference>
<feature type="domain" description="DUF5110" evidence="5">
    <location>
        <begin position="703"/>
        <end position="766"/>
    </location>
</feature>
<dbReference type="PANTHER" id="PTHR22762:SF165">
    <property type="entry name" value="PUTATIVE (AFU_ORTHOLOGUE AFUA_1G06560)-RELATED"/>
    <property type="match status" value="1"/>
</dbReference>
<organism evidence="7 8">
    <name type="scientific">Clostridium saccharoperbutylacetonicum N1-4(HMT)</name>
    <dbReference type="NCBI Taxonomy" id="931276"/>
    <lineage>
        <taxon>Bacteria</taxon>
        <taxon>Bacillati</taxon>
        <taxon>Bacillota</taxon>
        <taxon>Clostridia</taxon>
        <taxon>Eubacteriales</taxon>
        <taxon>Clostridiaceae</taxon>
        <taxon>Clostridium</taxon>
    </lineage>
</organism>
<dbReference type="InterPro" id="IPR013780">
    <property type="entry name" value="Glyco_hydro_b"/>
</dbReference>
<dbReference type="InterPro" id="IPR017853">
    <property type="entry name" value="GH"/>
</dbReference>
<dbReference type="STRING" id="36745.CLSAP_46520"/>
<feature type="domain" description="Glycoside hydrolase family 31 TIM barrel" evidence="3">
    <location>
        <begin position="257"/>
        <end position="588"/>
    </location>
</feature>
<dbReference type="GO" id="GO:0030246">
    <property type="term" value="F:carbohydrate binding"/>
    <property type="evidence" value="ECO:0007669"/>
    <property type="project" value="InterPro"/>
</dbReference>
<comment type="similarity">
    <text evidence="1 2">Belongs to the glycosyl hydrolase 31 family.</text>
</comment>
<dbReference type="Gene3D" id="2.60.40.1760">
    <property type="entry name" value="glycosyl hydrolase (family 31)"/>
    <property type="match status" value="1"/>
</dbReference>
<dbReference type="Gene3D" id="2.60.40.1180">
    <property type="entry name" value="Golgi alpha-mannosidase II"/>
    <property type="match status" value="2"/>
</dbReference>
<dbReference type="SUPFAM" id="SSF51445">
    <property type="entry name" value="(Trans)glycosidases"/>
    <property type="match status" value="1"/>
</dbReference>
<dbReference type="eggNOG" id="COG1501">
    <property type="taxonomic scope" value="Bacteria"/>
</dbReference>
<dbReference type="OrthoDB" id="176168at2"/>
<dbReference type="Pfam" id="PF17137">
    <property type="entry name" value="DUF5110"/>
    <property type="match status" value="1"/>
</dbReference>
<dbReference type="KEGG" id="csr:Cspa_c48840"/>
<dbReference type="Pfam" id="PF21365">
    <property type="entry name" value="Glyco_hydro_31_3rd"/>
    <property type="match status" value="1"/>
</dbReference>
<dbReference type="AlphaFoldDB" id="M1N5D1"/>
<evidence type="ECO:0000259" key="3">
    <source>
        <dbReference type="Pfam" id="PF01055"/>
    </source>
</evidence>
<gene>
    <name evidence="7" type="ORF">Cspa_c48840</name>
</gene>
<dbReference type="RefSeq" id="WP_015394946.1">
    <property type="nucleotide sequence ID" value="NC_020291.1"/>
</dbReference>
<dbReference type="InterPro" id="IPR048395">
    <property type="entry name" value="Glyco_hydro_31_C"/>
</dbReference>
<dbReference type="HOGENOM" id="CLU_000631_7_2_9"/>
<dbReference type="Pfam" id="PF01055">
    <property type="entry name" value="Glyco_hydro_31_2nd"/>
    <property type="match status" value="1"/>
</dbReference>
<accession>M1N5D1</accession>
<dbReference type="InterPro" id="IPR011013">
    <property type="entry name" value="Gal_mutarotase_sf_dom"/>
</dbReference>
<dbReference type="GO" id="GO:0004558">
    <property type="term" value="F:alpha-1,4-glucosidase activity"/>
    <property type="evidence" value="ECO:0007669"/>
    <property type="project" value="UniProtKB-EC"/>
</dbReference>
<dbReference type="PATRIC" id="fig|931276.5.peg.4926"/>
<dbReference type="PANTHER" id="PTHR22762">
    <property type="entry name" value="ALPHA-GLUCOSIDASE"/>
    <property type="match status" value="1"/>
</dbReference>
<dbReference type="SUPFAM" id="SSF51011">
    <property type="entry name" value="Glycosyl hydrolase domain"/>
    <property type="match status" value="1"/>
</dbReference>
<evidence type="ECO:0000256" key="2">
    <source>
        <dbReference type="RuleBase" id="RU361185"/>
    </source>
</evidence>
<keyword evidence="8" id="KW-1185">Reference proteome</keyword>
<name>M1N5D1_9CLOT</name>
<dbReference type="Proteomes" id="UP000011728">
    <property type="component" value="Chromosome"/>
</dbReference>
<dbReference type="Pfam" id="PF13802">
    <property type="entry name" value="Gal_mutarotas_2"/>
    <property type="match status" value="1"/>
</dbReference>
<evidence type="ECO:0000256" key="1">
    <source>
        <dbReference type="ARBA" id="ARBA00007806"/>
    </source>
</evidence>
<evidence type="ECO:0000259" key="6">
    <source>
        <dbReference type="Pfam" id="PF21365"/>
    </source>
</evidence>
<dbReference type="CDD" id="cd06599">
    <property type="entry name" value="GH31_glycosidase_Aec37"/>
    <property type="match status" value="1"/>
</dbReference>
<evidence type="ECO:0000313" key="8">
    <source>
        <dbReference type="Proteomes" id="UP000011728"/>
    </source>
</evidence>
<keyword evidence="2 7" id="KW-0326">Glycosidase</keyword>
<dbReference type="InterPro" id="IPR000322">
    <property type="entry name" value="Glyco_hydro_31_TIM"/>
</dbReference>
<sequence length="836" mass="96985">MLLKRFLSMDKIENGYLVKGDTADIKIIFMSDDIIRIRTSFDKKWSEESYALVMTAWEDRLDSLFKDERKRITALDISFEETEKEIIFNTKTLKLVMSKEPLYFSIYKLNGEKIYSDLADRAFECDQLGRISHYNEVDLENDHFYGFGEKTGKVDKMGRRMRMSPKDAIGHDPEFGDPLYKHIPFYIKLNNNKRHALGLFYHNSYDSVFDMGNEISGYWPRYSYYQADGGDIDLFFINGPKVEDVLDNYTKLTGRQAMPPKQSLGYTASTMYYAELEKDCDKEIYEVIKKHFDEKMYIDNFKLASGYSSGEEDNLRYIFNWNRKRFPNPDEFLEKMNEMGLNVIPNLKPGILPKHPYKKEFEENDVFIKNPDGEGDYHGRWWGGTGRFVDFTKVSGRETWKKLLKENILSKGTITVWNDNCEYDGIEDRNALCDFDGKPGTMAELKIMHSNMMAYVGKEAIAELYPNRRPYIINRAGFAGIQRYAQTWAGDNLTDWRTLKFNIATIIGMGLSGVANTGCDIGGFAGGAPEGELLLRWIQNGIFQPRFCINSANNDNTVTQPWMYEENNEFVRHAYRQRYRMLPYLYSLMYEAHTTGRSIMRPLFMEFQDDINCYDDKYMTFMFGPSVLVANVLEKGAVSREIYLPEGCTWYDMNNNMMAYNGGQVIQIPVSLDSIPMFLRGDGIFITNEEVTHITTDKMKSLDILIGGEAERSFKFYDDDGISKDFEKGVYENTEISVSGGARKKISFKTTGSYENEISELRIKLVSKEKGAYWVSVDNERIPRFLNKTSWEKSEQGWYYELSDRTVLVKCKKPEKKEFDIIVSCERFDLIGMGDE</sequence>
<dbReference type="EMBL" id="CP004121">
    <property type="protein sequence ID" value="AGF58637.1"/>
    <property type="molecule type" value="Genomic_DNA"/>
</dbReference>
<evidence type="ECO:0000313" key="7">
    <source>
        <dbReference type="EMBL" id="AGF58637.1"/>
    </source>
</evidence>
<evidence type="ECO:0000259" key="4">
    <source>
        <dbReference type="Pfam" id="PF13802"/>
    </source>
</evidence>
<feature type="domain" description="Glycoside hydrolase family 31 N-terminal" evidence="4">
    <location>
        <begin position="25"/>
        <end position="210"/>
    </location>
</feature>
<feature type="domain" description="Glycosyl hydrolase family 31 C-terminal" evidence="6">
    <location>
        <begin position="596"/>
        <end position="684"/>
    </location>
</feature>
<protein>
    <submittedName>
        <fullName evidence="7">Alpha-glucosidase 2</fullName>
        <ecNumber evidence="7">3.2.1.20</ecNumber>
    </submittedName>
</protein>
<dbReference type="Gene3D" id="3.20.20.80">
    <property type="entry name" value="Glycosidases"/>
    <property type="match status" value="1"/>
</dbReference>
<evidence type="ECO:0000259" key="5">
    <source>
        <dbReference type="Pfam" id="PF17137"/>
    </source>
</evidence>
<dbReference type="GO" id="GO:0005975">
    <property type="term" value="P:carbohydrate metabolic process"/>
    <property type="evidence" value="ECO:0007669"/>
    <property type="project" value="InterPro"/>
</dbReference>
<keyword evidence="2 7" id="KW-0378">Hydrolase</keyword>
<dbReference type="EC" id="3.2.1.20" evidence="7"/>